<feature type="domain" description="Co-chaperone DjlA N-terminal" evidence="1">
    <location>
        <begin position="2"/>
        <end position="93"/>
    </location>
</feature>
<name>A0ABZ2M040_9BACT</name>
<reference evidence="2 3" key="1">
    <citation type="submission" date="2021-12" db="EMBL/GenBank/DDBJ databases">
        <title>Discovery of the Pendulisporaceae a myxobacterial family with distinct sporulation behavior and unique specialized metabolism.</title>
        <authorList>
            <person name="Garcia R."/>
            <person name="Popoff A."/>
            <person name="Bader C.D."/>
            <person name="Loehr J."/>
            <person name="Walesch S."/>
            <person name="Walt C."/>
            <person name="Boldt J."/>
            <person name="Bunk B."/>
            <person name="Haeckl F.J.F.P.J."/>
            <person name="Gunesch A.P."/>
            <person name="Birkelbach J."/>
            <person name="Nuebel U."/>
            <person name="Pietschmann T."/>
            <person name="Bach T."/>
            <person name="Mueller R."/>
        </authorList>
    </citation>
    <scope>NUCLEOTIDE SEQUENCE [LARGE SCALE GENOMIC DNA]</scope>
    <source>
        <strain evidence="2 3">MSr11954</strain>
    </source>
</reference>
<dbReference type="SUPFAM" id="SSF158682">
    <property type="entry name" value="TerB-like"/>
    <property type="match status" value="1"/>
</dbReference>
<accession>A0ABZ2M040</accession>
<protein>
    <submittedName>
        <fullName evidence="2">TerB family tellurite resistance protein</fullName>
    </submittedName>
</protein>
<organism evidence="2 3">
    <name type="scientific">Pendulispora albinea</name>
    <dbReference type="NCBI Taxonomy" id="2741071"/>
    <lineage>
        <taxon>Bacteria</taxon>
        <taxon>Pseudomonadati</taxon>
        <taxon>Myxococcota</taxon>
        <taxon>Myxococcia</taxon>
        <taxon>Myxococcales</taxon>
        <taxon>Sorangiineae</taxon>
        <taxon>Pendulisporaceae</taxon>
        <taxon>Pendulispora</taxon>
    </lineage>
</organism>
<dbReference type="EMBL" id="CP089984">
    <property type="protein sequence ID" value="WXB15925.1"/>
    <property type="molecule type" value="Genomic_DNA"/>
</dbReference>
<proteinExistence type="predicted"/>
<dbReference type="InterPro" id="IPR029024">
    <property type="entry name" value="TerB-like"/>
</dbReference>
<evidence type="ECO:0000313" key="2">
    <source>
        <dbReference type="EMBL" id="WXB15925.1"/>
    </source>
</evidence>
<keyword evidence="3" id="KW-1185">Reference proteome</keyword>
<evidence type="ECO:0000313" key="3">
    <source>
        <dbReference type="Proteomes" id="UP001370348"/>
    </source>
</evidence>
<dbReference type="Pfam" id="PF05099">
    <property type="entry name" value="TerB"/>
    <property type="match status" value="1"/>
</dbReference>
<dbReference type="Gene3D" id="1.10.3680.10">
    <property type="entry name" value="TerB-like"/>
    <property type="match status" value="1"/>
</dbReference>
<dbReference type="InterPro" id="IPR007791">
    <property type="entry name" value="DjlA_N"/>
</dbReference>
<evidence type="ECO:0000259" key="1">
    <source>
        <dbReference type="Pfam" id="PF05099"/>
    </source>
</evidence>
<gene>
    <name evidence="2" type="ORF">LZC94_01350</name>
</gene>
<sequence length="93" mass="10312">MSKVLVADGMMTAEERALLETTMTQAALSPEERRRVFDLEGWDEAEAVIAQLPEEDKRELVDELIDAASVDGRLSPTELVTIKEITRALGLEP</sequence>
<dbReference type="Proteomes" id="UP001370348">
    <property type="component" value="Chromosome"/>
</dbReference>